<evidence type="ECO:0000313" key="1">
    <source>
        <dbReference type="EMBL" id="CAF5008059.1"/>
    </source>
</evidence>
<feature type="non-terminal residue" evidence="1">
    <location>
        <position position="60"/>
    </location>
</feature>
<dbReference type="AlphaFoldDB" id="A0A8S3DX21"/>
<dbReference type="InterPro" id="IPR036705">
    <property type="entry name" value="Ribosyl_crysJ1_sf"/>
</dbReference>
<evidence type="ECO:0000313" key="2">
    <source>
        <dbReference type="Proteomes" id="UP000676336"/>
    </source>
</evidence>
<dbReference type="Pfam" id="PF03747">
    <property type="entry name" value="ADP_ribosyl_GH"/>
    <property type="match status" value="1"/>
</dbReference>
<sequence length="60" mass="6514">ANGAVGNGALMRLAPVPLFFYRDPIQAVEFSGISGIITHDDQRVYDACRYYGALIVAALR</sequence>
<dbReference type="InterPro" id="IPR005502">
    <property type="entry name" value="Ribosyl_crysJ1"/>
</dbReference>
<feature type="non-terminal residue" evidence="1">
    <location>
        <position position="1"/>
    </location>
</feature>
<dbReference type="EMBL" id="CAJOBI010207074">
    <property type="protein sequence ID" value="CAF5008059.1"/>
    <property type="molecule type" value="Genomic_DNA"/>
</dbReference>
<protein>
    <submittedName>
        <fullName evidence="1">Uncharacterized protein</fullName>
    </submittedName>
</protein>
<proteinExistence type="predicted"/>
<dbReference type="SUPFAM" id="SSF101478">
    <property type="entry name" value="ADP-ribosylglycohydrolase"/>
    <property type="match status" value="1"/>
</dbReference>
<gene>
    <name evidence="1" type="ORF">SMN809_LOCUS57071</name>
</gene>
<dbReference type="Proteomes" id="UP000676336">
    <property type="component" value="Unassembled WGS sequence"/>
</dbReference>
<organism evidence="1 2">
    <name type="scientific">Rotaria magnacalcarata</name>
    <dbReference type="NCBI Taxonomy" id="392030"/>
    <lineage>
        <taxon>Eukaryota</taxon>
        <taxon>Metazoa</taxon>
        <taxon>Spiralia</taxon>
        <taxon>Gnathifera</taxon>
        <taxon>Rotifera</taxon>
        <taxon>Eurotatoria</taxon>
        <taxon>Bdelloidea</taxon>
        <taxon>Philodinida</taxon>
        <taxon>Philodinidae</taxon>
        <taxon>Rotaria</taxon>
    </lineage>
</organism>
<comment type="caution">
    <text evidence="1">The sequence shown here is derived from an EMBL/GenBank/DDBJ whole genome shotgun (WGS) entry which is preliminary data.</text>
</comment>
<reference evidence="1" key="1">
    <citation type="submission" date="2021-02" db="EMBL/GenBank/DDBJ databases">
        <authorList>
            <person name="Nowell W R."/>
        </authorList>
    </citation>
    <scope>NUCLEOTIDE SEQUENCE</scope>
</reference>
<name>A0A8S3DX21_9BILA</name>
<accession>A0A8S3DX21</accession>
<dbReference type="Gene3D" id="1.10.4080.10">
    <property type="entry name" value="ADP-ribosylation/Crystallin J1"/>
    <property type="match status" value="1"/>
</dbReference>